<feature type="transmembrane region" description="Helical" evidence="1">
    <location>
        <begin position="97"/>
        <end position="119"/>
    </location>
</feature>
<sequence length="160" mass="17030">MTGVLSALVVMAAVVVLAHIVRVDFDTMKVRNRAVLVLLALYGLWTALNGFQSLATDIGAGVLLFMIALVMWLVGAMGAGDVKLYAVLGMFIGFAHLGLYVILLVIVSVVFVVFLRISARMQGSGQIVSRMRDFNSSGKAPYAVPMGLAAIPAIVVRAFT</sequence>
<protein>
    <submittedName>
        <fullName evidence="3">Prepilin peptidase</fullName>
    </submittedName>
</protein>
<proteinExistence type="predicted"/>
<gene>
    <name evidence="3" type="ORF">H9Q16_19900</name>
</gene>
<dbReference type="GO" id="GO:0004190">
    <property type="term" value="F:aspartic-type endopeptidase activity"/>
    <property type="evidence" value="ECO:0007669"/>
    <property type="project" value="InterPro"/>
</dbReference>
<keyword evidence="1" id="KW-1133">Transmembrane helix</keyword>
<evidence type="ECO:0000313" key="4">
    <source>
        <dbReference type="Proteomes" id="UP000635142"/>
    </source>
</evidence>
<dbReference type="InterPro" id="IPR000045">
    <property type="entry name" value="Prepilin_IV_endopep_pep"/>
</dbReference>
<dbReference type="Proteomes" id="UP000635142">
    <property type="component" value="Unassembled WGS sequence"/>
</dbReference>
<keyword evidence="4" id="KW-1185">Reference proteome</keyword>
<accession>A0A927HH80</accession>
<organism evidence="3 4">
    <name type="scientific">Sulfitobacter aestuariivivens</name>
    <dbReference type="NCBI Taxonomy" id="2766981"/>
    <lineage>
        <taxon>Bacteria</taxon>
        <taxon>Pseudomonadati</taxon>
        <taxon>Pseudomonadota</taxon>
        <taxon>Alphaproteobacteria</taxon>
        <taxon>Rhodobacterales</taxon>
        <taxon>Roseobacteraceae</taxon>
        <taxon>Sulfitobacter</taxon>
    </lineage>
</organism>
<dbReference type="EMBL" id="JACTAG010000005">
    <property type="protein sequence ID" value="MBD3666204.1"/>
    <property type="molecule type" value="Genomic_DNA"/>
</dbReference>
<dbReference type="Gene3D" id="1.20.120.1220">
    <property type="match status" value="1"/>
</dbReference>
<keyword evidence="1" id="KW-0812">Transmembrane</keyword>
<feature type="transmembrane region" description="Helical" evidence="1">
    <location>
        <begin position="34"/>
        <end position="51"/>
    </location>
</feature>
<name>A0A927HH80_9RHOB</name>
<dbReference type="RefSeq" id="WP_191077235.1">
    <property type="nucleotide sequence ID" value="NZ_JACTAG010000005.1"/>
</dbReference>
<feature type="transmembrane region" description="Helical" evidence="1">
    <location>
        <begin position="140"/>
        <end position="159"/>
    </location>
</feature>
<feature type="transmembrane region" description="Helical" evidence="1">
    <location>
        <begin position="58"/>
        <end position="77"/>
    </location>
</feature>
<evidence type="ECO:0000259" key="2">
    <source>
        <dbReference type="Pfam" id="PF01478"/>
    </source>
</evidence>
<evidence type="ECO:0000313" key="3">
    <source>
        <dbReference type="EMBL" id="MBD3666204.1"/>
    </source>
</evidence>
<comment type="caution">
    <text evidence="3">The sequence shown here is derived from an EMBL/GenBank/DDBJ whole genome shotgun (WGS) entry which is preliminary data.</text>
</comment>
<dbReference type="AlphaFoldDB" id="A0A927HH80"/>
<dbReference type="Pfam" id="PF01478">
    <property type="entry name" value="Peptidase_A24"/>
    <property type="match status" value="1"/>
</dbReference>
<keyword evidence="1" id="KW-0472">Membrane</keyword>
<dbReference type="GO" id="GO:0016020">
    <property type="term" value="C:membrane"/>
    <property type="evidence" value="ECO:0007669"/>
    <property type="project" value="InterPro"/>
</dbReference>
<reference evidence="3" key="1">
    <citation type="submission" date="2020-08" db="EMBL/GenBank/DDBJ databases">
        <title>Sulfitobacter aestuariivivens sp. nov., isolated from a tidal flat.</title>
        <authorList>
            <person name="Park S."/>
            <person name="Yoon J.-H."/>
        </authorList>
    </citation>
    <scope>NUCLEOTIDE SEQUENCE</scope>
    <source>
        <strain evidence="3">TSTF-M16</strain>
    </source>
</reference>
<evidence type="ECO:0000256" key="1">
    <source>
        <dbReference type="SAM" id="Phobius"/>
    </source>
</evidence>
<feature type="domain" description="Prepilin type IV endopeptidase peptidase" evidence="2">
    <location>
        <begin position="12"/>
        <end position="111"/>
    </location>
</feature>